<feature type="region of interest" description="Disordered" evidence="1">
    <location>
        <begin position="1"/>
        <end position="118"/>
    </location>
</feature>
<feature type="compositionally biased region" description="Low complexity" evidence="1">
    <location>
        <begin position="76"/>
        <end position="96"/>
    </location>
</feature>
<dbReference type="EMBL" id="JAGSXJ010000027">
    <property type="protein sequence ID" value="KAH6672738.1"/>
    <property type="molecule type" value="Genomic_DNA"/>
</dbReference>
<name>A0A9P8V573_9PEZI</name>
<reference evidence="2" key="1">
    <citation type="journal article" date="2021" name="Nat. Commun.">
        <title>Genetic determinants of endophytism in the Arabidopsis root mycobiome.</title>
        <authorList>
            <person name="Mesny F."/>
            <person name="Miyauchi S."/>
            <person name="Thiergart T."/>
            <person name="Pickel B."/>
            <person name="Atanasova L."/>
            <person name="Karlsson M."/>
            <person name="Huettel B."/>
            <person name="Barry K.W."/>
            <person name="Haridas S."/>
            <person name="Chen C."/>
            <person name="Bauer D."/>
            <person name="Andreopoulos W."/>
            <person name="Pangilinan J."/>
            <person name="LaButti K."/>
            <person name="Riley R."/>
            <person name="Lipzen A."/>
            <person name="Clum A."/>
            <person name="Drula E."/>
            <person name="Henrissat B."/>
            <person name="Kohler A."/>
            <person name="Grigoriev I.V."/>
            <person name="Martin F.M."/>
            <person name="Hacquard S."/>
        </authorList>
    </citation>
    <scope>NUCLEOTIDE SEQUENCE</scope>
    <source>
        <strain evidence="2">MPI-SDFR-AT-0117</strain>
    </source>
</reference>
<feature type="region of interest" description="Disordered" evidence="1">
    <location>
        <begin position="195"/>
        <end position="224"/>
    </location>
</feature>
<evidence type="ECO:0000313" key="3">
    <source>
        <dbReference type="Proteomes" id="UP000770015"/>
    </source>
</evidence>
<dbReference type="Proteomes" id="UP000770015">
    <property type="component" value="Unassembled WGS sequence"/>
</dbReference>
<evidence type="ECO:0000256" key="1">
    <source>
        <dbReference type="SAM" id="MobiDB-lite"/>
    </source>
</evidence>
<dbReference type="AlphaFoldDB" id="A0A9P8V573"/>
<sequence length="224" mass="24293">MAALASIRSSISAHRQQNRHPRLLAPTRPPQTVCATTLQDRPPLDLFDSLSSDRTSTTHSSAPLLRTPARPRRSADASSATSRAAAPSSRRLPSRTTDARQPTALGLDREGLTDNPPWPAMTLRRPSCPGMASAPWASSPDLDTCGPSPSPSPSLACDLHVRLRGATLTTTYYAQTTPPASWPFPTAFHRIRPSTSCRDRTNISGWTPDTHHRILPNDSSPRQP</sequence>
<evidence type="ECO:0000313" key="2">
    <source>
        <dbReference type="EMBL" id="KAH6672738.1"/>
    </source>
</evidence>
<feature type="compositionally biased region" description="Polar residues" evidence="1">
    <location>
        <begin position="49"/>
        <end position="60"/>
    </location>
</feature>
<keyword evidence="3" id="KW-1185">Reference proteome</keyword>
<proteinExistence type="predicted"/>
<gene>
    <name evidence="2" type="ORF">F5X68DRAFT_214941</name>
</gene>
<feature type="compositionally biased region" description="Low complexity" evidence="1">
    <location>
        <begin position="1"/>
        <end position="13"/>
    </location>
</feature>
<protein>
    <submittedName>
        <fullName evidence="2">Uncharacterized protein</fullName>
    </submittedName>
</protein>
<comment type="caution">
    <text evidence="2">The sequence shown here is derived from an EMBL/GenBank/DDBJ whole genome shotgun (WGS) entry which is preliminary data.</text>
</comment>
<accession>A0A9P8V573</accession>
<organism evidence="2 3">
    <name type="scientific">Plectosphaerella plurivora</name>
    <dbReference type="NCBI Taxonomy" id="936078"/>
    <lineage>
        <taxon>Eukaryota</taxon>
        <taxon>Fungi</taxon>
        <taxon>Dikarya</taxon>
        <taxon>Ascomycota</taxon>
        <taxon>Pezizomycotina</taxon>
        <taxon>Sordariomycetes</taxon>
        <taxon>Hypocreomycetidae</taxon>
        <taxon>Glomerellales</taxon>
        <taxon>Plectosphaerellaceae</taxon>
        <taxon>Plectosphaerella</taxon>
    </lineage>
</organism>